<protein>
    <submittedName>
        <fullName evidence="1">Uncharacterized protein</fullName>
    </submittedName>
</protein>
<evidence type="ECO:0000313" key="1">
    <source>
        <dbReference type="EMBL" id="TNV71282.1"/>
    </source>
</evidence>
<organism evidence="1 2">
    <name type="scientific">Halteria grandinella</name>
    <dbReference type="NCBI Taxonomy" id="5974"/>
    <lineage>
        <taxon>Eukaryota</taxon>
        <taxon>Sar</taxon>
        <taxon>Alveolata</taxon>
        <taxon>Ciliophora</taxon>
        <taxon>Intramacronucleata</taxon>
        <taxon>Spirotrichea</taxon>
        <taxon>Stichotrichia</taxon>
        <taxon>Sporadotrichida</taxon>
        <taxon>Halteriidae</taxon>
        <taxon>Halteria</taxon>
    </lineage>
</organism>
<dbReference type="AlphaFoldDB" id="A0A8J8SUF0"/>
<comment type="caution">
    <text evidence="1">The sequence shown here is derived from an EMBL/GenBank/DDBJ whole genome shotgun (WGS) entry which is preliminary data.</text>
</comment>
<name>A0A8J8SUF0_HALGN</name>
<proteinExistence type="predicted"/>
<reference evidence="1" key="1">
    <citation type="submission" date="2019-06" db="EMBL/GenBank/DDBJ databases">
        <authorList>
            <person name="Zheng W."/>
        </authorList>
    </citation>
    <scope>NUCLEOTIDE SEQUENCE</scope>
    <source>
        <strain evidence="1">QDHG01</strain>
    </source>
</reference>
<keyword evidence="2" id="KW-1185">Reference proteome</keyword>
<dbReference type="EMBL" id="RRYP01030044">
    <property type="protein sequence ID" value="TNV71282.1"/>
    <property type="molecule type" value="Genomic_DNA"/>
</dbReference>
<sequence length="149" mass="17390">MIQVICDLYINKTPLYYYQFSLPKSLCTPLTPSDFKQLLWDLSRPYFCLNSLIHLPSQLNSDNSIESKISHQKRIIRADLKLSSPARTYQCTIFGNGIFHMVHVVSYQDALERCSECRLVVEIQDKTFQMMPLDAKKNVIYNILSYKED</sequence>
<accession>A0A8J8SUF0</accession>
<dbReference type="Proteomes" id="UP000785679">
    <property type="component" value="Unassembled WGS sequence"/>
</dbReference>
<gene>
    <name evidence="1" type="ORF">FGO68_gene17706</name>
</gene>
<evidence type="ECO:0000313" key="2">
    <source>
        <dbReference type="Proteomes" id="UP000785679"/>
    </source>
</evidence>